<proteinExistence type="predicted"/>
<sequence length="556" mass="64696">MPPHSSFLDLPVEIRERIYTFAGLVRSCPISLNDEGSRKAYQKLSHTYRDENPLATYASASDTRGTQCDYYKMGKYLNTTRTECVCPHLPTQLFIVCRMIHLEAMKVLYSRNKFRLSLQQDICLEERYAAHMTSLCVRLNMSSYVPNHFCNQLLSAIISERWEACNAMCKRGRDPPLSLFTSYGFDLIRRWTEICKILENSVRPEMRLSVICDCADGETAQKVVAPLQSIRRRIAGCSIRLGELPHMKWQHLAEDTVLIVTDRPPTKPFRFVDLPKELQREILCWTDLVSPYILENYFHISTRHCAFRPFEQHGRTCCLRCTDGMEGCCCPINHSAFTSFRCVCWSLPTALFRVSKGLKDEAIAIFFSKNRFLIHEQPWTPGSRPAMRLALSFFRTLKPPALKNLRWLRFNLIGDGRLDVLEGTTLLERWKEVAQFIAHNLRTSNLTVELDLRYGFELPDPLDPETEKQRERNWKSYQNMARVFNFKDGLKDFFVHLASPYEQAGEIDFDVRKNREKILEKMIMGDDYDAPARGKFTNRGLSLRDVQYQRIYEHIG</sequence>
<name>A0A409Y414_9AGAR</name>
<accession>A0A409Y414</accession>
<dbReference type="PANTHER" id="PTHR42085:SF2">
    <property type="entry name" value="F-BOX DOMAIN-CONTAINING PROTEIN"/>
    <property type="match status" value="1"/>
</dbReference>
<keyword evidence="3" id="KW-1185">Reference proteome</keyword>
<dbReference type="InterPro" id="IPR056632">
    <property type="entry name" value="DUF7730"/>
</dbReference>
<organism evidence="2 3">
    <name type="scientific">Gymnopilus dilepis</name>
    <dbReference type="NCBI Taxonomy" id="231916"/>
    <lineage>
        <taxon>Eukaryota</taxon>
        <taxon>Fungi</taxon>
        <taxon>Dikarya</taxon>
        <taxon>Basidiomycota</taxon>
        <taxon>Agaricomycotina</taxon>
        <taxon>Agaricomycetes</taxon>
        <taxon>Agaricomycetidae</taxon>
        <taxon>Agaricales</taxon>
        <taxon>Agaricineae</taxon>
        <taxon>Hymenogastraceae</taxon>
        <taxon>Gymnopilus</taxon>
    </lineage>
</organism>
<dbReference type="EMBL" id="NHYE01001200">
    <property type="protein sequence ID" value="PPQ97755.1"/>
    <property type="molecule type" value="Genomic_DNA"/>
</dbReference>
<evidence type="ECO:0000313" key="2">
    <source>
        <dbReference type="EMBL" id="PPQ97755.1"/>
    </source>
</evidence>
<protein>
    <recommendedName>
        <fullName evidence="1">DUF7730 domain-containing protein</fullName>
    </recommendedName>
</protein>
<gene>
    <name evidence="2" type="ORF">CVT26_001803</name>
</gene>
<evidence type="ECO:0000313" key="3">
    <source>
        <dbReference type="Proteomes" id="UP000284706"/>
    </source>
</evidence>
<dbReference type="InParanoid" id="A0A409Y414"/>
<dbReference type="OrthoDB" id="2099276at2759"/>
<reference evidence="2 3" key="1">
    <citation type="journal article" date="2018" name="Evol. Lett.">
        <title>Horizontal gene cluster transfer increased hallucinogenic mushroom diversity.</title>
        <authorList>
            <person name="Reynolds H.T."/>
            <person name="Vijayakumar V."/>
            <person name="Gluck-Thaler E."/>
            <person name="Korotkin H.B."/>
            <person name="Matheny P.B."/>
            <person name="Slot J.C."/>
        </authorList>
    </citation>
    <scope>NUCLEOTIDE SEQUENCE [LARGE SCALE GENOMIC DNA]</scope>
    <source>
        <strain evidence="2 3">SRW20</strain>
    </source>
</reference>
<comment type="caution">
    <text evidence="2">The sequence shown here is derived from an EMBL/GenBank/DDBJ whole genome shotgun (WGS) entry which is preliminary data.</text>
</comment>
<dbReference type="Pfam" id="PF24864">
    <property type="entry name" value="DUF7730"/>
    <property type="match status" value="1"/>
</dbReference>
<dbReference type="PANTHER" id="PTHR42085">
    <property type="entry name" value="F-BOX DOMAIN-CONTAINING PROTEIN"/>
    <property type="match status" value="1"/>
</dbReference>
<evidence type="ECO:0000259" key="1">
    <source>
        <dbReference type="Pfam" id="PF24864"/>
    </source>
</evidence>
<feature type="domain" description="DUF7730" evidence="1">
    <location>
        <begin position="4"/>
        <end position="143"/>
    </location>
</feature>
<dbReference type="AlphaFoldDB" id="A0A409Y414"/>
<dbReference type="Proteomes" id="UP000284706">
    <property type="component" value="Unassembled WGS sequence"/>
</dbReference>
<dbReference type="InterPro" id="IPR038883">
    <property type="entry name" value="AN11006-like"/>
</dbReference>